<protein>
    <submittedName>
        <fullName evidence="2">Uncharacterized protein</fullName>
    </submittedName>
</protein>
<sequence>MNHQPQRPPTKQPQTTNKPRPTAYSIPSPQPIVYLTLPAAANTHPSLRPPNPHKEIPVSPNL</sequence>
<reference evidence="2 3" key="1">
    <citation type="submission" date="2018-02" db="EMBL/GenBank/DDBJ databases">
        <title>The genomes of Aspergillus section Nigri reveals drivers in fungal speciation.</title>
        <authorList>
            <consortium name="DOE Joint Genome Institute"/>
            <person name="Vesth T.C."/>
            <person name="Nybo J."/>
            <person name="Theobald S."/>
            <person name="Brandl J."/>
            <person name="Frisvad J.C."/>
            <person name="Nielsen K.F."/>
            <person name="Lyhne E.K."/>
            <person name="Kogle M.E."/>
            <person name="Kuo A."/>
            <person name="Riley R."/>
            <person name="Clum A."/>
            <person name="Nolan M."/>
            <person name="Lipzen A."/>
            <person name="Salamov A."/>
            <person name="Henrissat B."/>
            <person name="Wiebenga A."/>
            <person name="De vries R.P."/>
            <person name="Grigoriev I.V."/>
            <person name="Mortensen U.H."/>
            <person name="Andersen M.R."/>
            <person name="Baker S.E."/>
        </authorList>
    </citation>
    <scope>NUCLEOTIDE SEQUENCE [LARGE SCALE GENOMIC DNA]</scope>
    <source>
        <strain evidence="2 3">CBS 707.79</strain>
    </source>
</reference>
<proteinExistence type="predicted"/>
<evidence type="ECO:0000313" key="3">
    <source>
        <dbReference type="Proteomes" id="UP000247810"/>
    </source>
</evidence>
<dbReference type="EMBL" id="KZ826000">
    <property type="protein sequence ID" value="PYH90029.1"/>
    <property type="molecule type" value="Genomic_DNA"/>
</dbReference>
<evidence type="ECO:0000313" key="2">
    <source>
        <dbReference type="EMBL" id="PYH90029.1"/>
    </source>
</evidence>
<accession>A0A319CZ33</accession>
<name>A0A319CZ33_9EURO</name>
<organism evidence="2 3">
    <name type="scientific">Aspergillus ellipticus CBS 707.79</name>
    <dbReference type="NCBI Taxonomy" id="1448320"/>
    <lineage>
        <taxon>Eukaryota</taxon>
        <taxon>Fungi</taxon>
        <taxon>Dikarya</taxon>
        <taxon>Ascomycota</taxon>
        <taxon>Pezizomycotina</taxon>
        <taxon>Eurotiomycetes</taxon>
        <taxon>Eurotiomycetidae</taxon>
        <taxon>Eurotiales</taxon>
        <taxon>Aspergillaceae</taxon>
        <taxon>Aspergillus</taxon>
        <taxon>Aspergillus subgen. Circumdati</taxon>
    </lineage>
</organism>
<keyword evidence="3" id="KW-1185">Reference proteome</keyword>
<dbReference type="Proteomes" id="UP000247810">
    <property type="component" value="Unassembled WGS sequence"/>
</dbReference>
<dbReference type="VEuPathDB" id="FungiDB:BO71DRAFT_402567"/>
<evidence type="ECO:0000256" key="1">
    <source>
        <dbReference type="SAM" id="MobiDB-lite"/>
    </source>
</evidence>
<feature type="compositionally biased region" description="Pro residues" evidence="1">
    <location>
        <begin position="1"/>
        <end position="11"/>
    </location>
</feature>
<dbReference type="AlphaFoldDB" id="A0A319CZ33"/>
<gene>
    <name evidence="2" type="ORF">BO71DRAFT_402567</name>
</gene>
<feature type="compositionally biased region" description="Low complexity" evidence="1">
    <location>
        <begin position="12"/>
        <end position="22"/>
    </location>
</feature>
<feature type="region of interest" description="Disordered" evidence="1">
    <location>
        <begin position="1"/>
        <end position="62"/>
    </location>
</feature>